<proteinExistence type="predicted"/>
<dbReference type="PROSITE" id="PS50943">
    <property type="entry name" value="HTH_CROC1"/>
    <property type="match status" value="1"/>
</dbReference>
<feature type="domain" description="HTH cro/C1-type" evidence="1">
    <location>
        <begin position="21"/>
        <end position="70"/>
    </location>
</feature>
<dbReference type="EMBL" id="CACRTO010000010">
    <property type="protein sequence ID" value="VYT96821.1"/>
    <property type="molecule type" value="Genomic_DNA"/>
</dbReference>
<dbReference type="Gene3D" id="1.25.40.10">
    <property type="entry name" value="Tetratricopeptide repeat domain"/>
    <property type="match status" value="1"/>
</dbReference>
<dbReference type="InterPro" id="IPR001387">
    <property type="entry name" value="Cro/C1-type_HTH"/>
</dbReference>
<accession>A0A6N3AYU3</accession>
<dbReference type="InterPro" id="IPR011990">
    <property type="entry name" value="TPR-like_helical_dom_sf"/>
</dbReference>
<sequence>MDNILYKNNQKVIGSIVRLNRIKKNMSQKDLAKGICVPSYLSRIENGELLPSEDVISILFDRLGLKYNDDDEFIKNGISEFEQFFDNLNFNEFDHTNKLFDSIEEKEESYITSPLILDYYLVKLARFCSTPERNKFESAKSSILAAYDLLSQNQEYLYNFYMGVDTLNIKGDIEEGKVYIDKALTLKETGHCYYWLSYIYRVKNNPIKAYDSIKRALSQYVEEGNFISIMESYEKTAEVYFMLDNHADAISYLKMALRIAQKLNNSYYIEYTNSMIAWSYFKIQDYDKSLDCLRKNSGLIDHRMIIPDSVIESLIYFTLKDKEKLRESINKLSSPHSIEHLGEDMANILFKSFTFYLENDNYLKSPIWEGLLIYIIDGTTKLVELRKVFLSYLKEYYIHNRRYKDALFLEQNYPS</sequence>
<dbReference type="SUPFAM" id="SSF48452">
    <property type="entry name" value="TPR-like"/>
    <property type="match status" value="1"/>
</dbReference>
<gene>
    <name evidence="2" type="ORF">CTLFYP3_01130</name>
</gene>
<evidence type="ECO:0000259" key="1">
    <source>
        <dbReference type="PROSITE" id="PS50943"/>
    </source>
</evidence>
<dbReference type="SUPFAM" id="SSF47413">
    <property type="entry name" value="lambda repressor-like DNA-binding domains"/>
    <property type="match status" value="1"/>
</dbReference>
<dbReference type="GO" id="GO:0003677">
    <property type="term" value="F:DNA binding"/>
    <property type="evidence" value="ECO:0007669"/>
    <property type="project" value="InterPro"/>
</dbReference>
<dbReference type="AlphaFoldDB" id="A0A6N3AYU3"/>
<dbReference type="Gene3D" id="1.10.260.40">
    <property type="entry name" value="lambda repressor-like DNA-binding domains"/>
    <property type="match status" value="1"/>
</dbReference>
<dbReference type="Pfam" id="PF01381">
    <property type="entry name" value="HTH_3"/>
    <property type="match status" value="1"/>
</dbReference>
<name>A0A6N3AYU3_9CLOT</name>
<dbReference type="RefSeq" id="WP_156625659.1">
    <property type="nucleotide sequence ID" value="NZ_CACRTO010000010.1"/>
</dbReference>
<organism evidence="2">
    <name type="scientific">Clostridium tertium</name>
    <dbReference type="NCBI Taxonomy" id="1559"/>
    <lineage>
        <taxon>Bacteria</taxon>
        <taxon>Bacillati</taxon>
        <taxon>Bacillota</taxon>
        <taxon>Clostridia</taxon>
        <taxon>Eubacteriales</taxon>
        <taxon>Clostridiaceae</taxon>
        <taxon>Clostridium</taxon>
    </lineage>
</organism>
<evidence type="ECO:0000313" key="2">
    <source>
        <dbReference type="EMBL" id="VYT96821.1"/>
    </source>
</evidence>
<dbReference type="InterPro" id="IPR010982">
    <property type="entry name" value="Lambda_DNA-bd_dom_sf"/>
</dbReference>
<reference evidence="2" key="1">
    <citation type="submission" date="2019-11" db="EMBL/GenBank/DDBJ databases">
        <authorList>
            <person name="Feng L."/>
        </authorList>
    </citation>
    <scope>NUCLEOTIDE SEQUENCE</scope>
    <source>
        <strain evidence="2">CTertiumLFYP3</strain>
    </source>
</reference>
<dbReference type="SMART" id="SM00530">
    <property type="entry name" value="HTH_XRE"/>
    <property type="match status" value="1"/>
</dbReference>
<protein>
    <submittedName>
        <fullName evidence="2">Helix-turn-helix</fullName>
    </submittedName>
</protein>
<dbReference type="CDD" id="cd00093">
    <property type="entry name" value="HTH_XRE"/>
    <property type="match status" value="1"/>
</dbReference>